<evidence type="ECO:0000313" key="2">
    <source>
        <dbReference type="EMBL" id="TDX51625.1"/>
    </source>
</evidence>
<dbReference type="PANTHER" id="PTHR39341:SF1">
    <property type="entry name" value="DUF1858 DOMAIN-CONTAINING PROTEIN"/>
    <property type="match status" value="1"/>
</dbReference>
<keyword evidence="3" id="KW-1185">Reference proteome</keyword>
<dbReference type="Gene3D" id="1.10.3910.10">
    <property type="entry name" value="SP0561-like"/>
    <property type="match status" value="1"/>
</dbReference>
<sequence>MKIKKEDIISEVLQKYPETVEVFQSFGMHCLGCPTATGEPIEQAVMVHGINLEEILKSLNEKVN</sequence>
<proteinExistence type="predicted"/>
<name>A0A4R8H0Z2_9FIRM</name>
<dbReference type="Proteomes" id="UP000295832">
    <property type="component" value="Unassembled WGS sequence"/>
</dbReference>
<evidence type="ECO:0000313" key="3">
    <source>
        <dbReference type="Proteomes" id="UP000295832"/>
    </source>
</evidence>
<feature type="domain" description="DUF1858" evidence="1">
    <location>
        <begin position="3"/>
        <end position="55"/>
    </location>
</feature>
<organism evidence="2 3">
    <name type="scientific">Orenia marismortui</name>
    <dbReference type="NCBI Taxonomy" id="46469"/>
    <lineage>
        <taxon>Bacteria</taxon>
        <taxon>Bacillati</taxon>
        <taxon>Bacillota</taxon>
        <taxon>Clostridia</taxon>
        <taxon>Halanaerobiales</taxon>
        <taxon>Halobacteroidaceae</taxon>
        <taxon>Orenia</taxon>
    </lineage>
</organism>
<comment type="caution">
    <text evidence="2">The sequence shown here is derived from an EMBL/GenBank/DDBJ whole genome shotgun (WGS) entry which is preliminary data.</text>
</comment>
<dbReference type="RefSeq" id="WP_018248433.1">
    <property type="nucleotide sequence ID" value="NZ_SOEG01000011.1"/>
</dbReference>
<dbReference type="InterPro" id="IPR023883">
    <property type="entry name" value="CHP03980_redox-disulphide"/>
</dbReference>
<gene>
    <name evidence="2" type="ORF">C7959_11121</name>
</gene>
<dbReference type="InterPro" id="IPR038062">
    <property type="entry name" value="ScdA-like_N_sf"/>
</dbReference>
<dbReference type="Pfam" id="PF08984">
    <property type="entry name" value="DUF1858"/>
    <property type="match status" value="1"/>
</dbReference>
<dbReference type="EMBL" id="SOEG01000011">
    <property type="protein sequence ID" value="TDX51625.1"/>
    <property type="molecule type" value="Genomic_DNA"/>
</dbReference>
<dbReference type="SUPFAM" id="SSF140683">
    <property type="entry name" value="SP0561-like"/>
    <property type="match status" value="1"/>
</dbReference>
<dbReference type="AlphaFoldDB" id="A0A4R8H0Z2"/>
<evidence type="ECO:0000259" key="1">
    <source>
        <dbReference type="Pfam" id="PF08984"/>
    </source>
</evidence>
<dbReference type="InterPro" id="IPR015077">
    <property type="entry name" value="DUF1858"/>
</dbReference>
<dbReference type="NCBIfam" id="TIGR03980">
    <property type="entry name" value="prismane_assoc"/>
    <property type="match status" value="1"/>
</dbReference>
<dbReference type="PANTHER" id="PTHR39341">
    <property type="entry name" value="BSL7085 PROTEIN"/>
    <property type="match status" value="1"/>
</dbReference>
<accession>A0A4R8H0Z2</accession>
<reference evidence="2 3" key="1">
    <citation type="submission" date="2019-03" db="EMBL/GenBank/DDBJ databases">
        <title>Subsurface microbial communities from deep shales in Ohio and West Virginia, USA.</title>
        <authorList>
            <person name="Wrighton K."/>
        </authorList>
    </citation>
    <scope>NUCLEOTIDE SEQUENCE [LARGE SCALE GENOMIC DNA]</scope>
    <source>
        <strain evidence="2 3">MSL 6dP</strain>
    </source>
</reference>
<protein>
    <submittedName>
        <fullName evidence="2">Hybrid cluster-associated redox disulfide protein</fullName>
    </submittedName>
</protein>